<dbReference type="PROSITE" id="PS50088">
    <property type="entry name" value="ANK_REPEAT"/>
    <property type="match status" value="2"/>
</dbReference>
<dbReference type="PANTHER" id="PTHR23060:SF3">
    <property type="entry name" value="TESTIS EXPRESSED 14, INTERCELLULAR BRIDGE FORMING FACTOR"/>
    <property type="match status" value="1"/>
</dbReference>
<feature type="region of interest" description="Disordered" evidence="2">
    <location>
        <begin position="815"/>
        <end position="841"/>
    </location>
</feature>
<proteinExistence type="predicted"/>
<gene>
    <name evidence="4" type="ORF">HF521_002599</name>
</gene>
<dbReference type="GO" id="GO:0030496">
    <property type="term" value="C:midbody"/>
    <property type="evidence" value="ECO:0007669"/>
    <property type="project" value="TreeGrafter"/>
</dbReference>
<dbReference type="AlphaFoldDB" id="A0A8T0B535"/>
<sequence>MLTTSEAELSALPASFRTHGHRDRGVISGDHLSHSPLALVPPLLRHQPSIASSYFRFEFEREQNSSARSDGYSSGGVGAELHRYTREKNLHNVEKLLKQGVDVDCVNNLHQTSLYCASLLGFTSVAELLLRFGADPNHRSNDRSTPVHAAAFSCNTDLLRRLLEAGGDLRLHDNKGKTARDWAECEAQEGSVKMISFISSCMSVTRSLSESQSLRERDVTLTSSKTLLDFIRPFCRASDMVFNKKITSKTFVSDTILCLGYEKLCVEKLGTSVGALASVPFIPESELLQADDEALHSFTCGTFTKMTNYSWRGIRITLKELQVNNPHPDDKQHYYHDLLITELNFCCRLFHPHLLQLMAVIFTNELQQNKLVYERVHVGSLYHLLYHRRAEFPILRAYEVLSLILQVCEALFYLHSRSLVLRSLCSHSVVIVHPGVAKVTGLGFMGPSDCSPFSTPPIPEMLYNWAAPEVIRNKACSEKADLYSVCALIQELYTDAVPWGSVNPDWIKQAVDAGQALCADSAVPQPYYDLVLIGLQPKAHERTCSLQDLRFLLRSNLRELSKREERREGCPLPASSSTYTLNTALEQNWDPQQPDEQQVVDQDILDYPDMNDRHAEIQSSFSNHISNIVLNLKVCKVLVQETEPCLAVIESRMKGSACPSGPGFDEPDGMKKRREELEVMPKPVGPPSKYCDSFRMYQSSEECRSQELKKKHQSEHTWTSEVSTSVARGFLGAAAGALGGSSDSEEVQEDAQLEQLFKSFAGVESESEESTAFHTIILHEAKGQHQMFDSDEDEDPGVTMEVCRPYMTAESLFGESFSSPEESQHTEAESVLPSAHTTRQGRLELSPAPAAQTLPHATAPLAAPTHTGRICSAPCKEVCVSTLIPHLQYLMETSPWGSAESVSDSQSYNTARPDHTDPKHHPVSSVLHSPAPTCSTQGDANSGDKYSDEKKSQDHPGPSGRTDGAVNEVKEQEEVMEAGRDSTDSCSSVERNRSMNLIALYTHI</sequence>
<dbReference type="GO" id="GO:0000776">
    <property type="term" value="C:kinetochore"/>
    <property type="evidence" value="ECO:0007669"/>
    <property type="project" value="TreeGrafter"/>
</dbReference>
<feature type="region of interest" description="Disordered" evidence="2">
    <location>
        <begin position="897"/>
        <end position="988"/>
    </location>
</feature>
<dbReference type="SUPFAM" id="SSF56112">
    <property type="entry name" value="Protein kinase-like (PK-like)"/>
    <property type="match status" value="1"/>
</dbReference>
<accession>A0A8T0B535</accession>
<dbReference type="SUPFAM" id="SSF48403">
    <property type="entry name" value="Ankyrin repeat"/>
    <property type="match status" value="1"/>
</dbReference>
<dbReference type="SMART" id="SM00248">
    <property type="entry name" value="ANK"/>
    <property type="match status" value="3"/>
</dbReference>
<dbReference type="GO" id="GO:0007140">
    <property type="term" value="P:male meiotic nuclear division"/>
    <property type="evidence" value="ECO:0007669"/>
    <property type="project" value="InterPro"/>
</dbReference>
<dbReference type="InterPro" id="IPR039339">
    <property type="entry name" value="Tex14"/>
</dbReference>
<dbReference type="GO" id="GO:0004672">
    <property type="term" value="F:protein kinase activity"/>
    <property type="evidence" value="ECO:0007669"/>
    <property type="project" value="InterPro"/>
</dbReference>
<dbReference type="Gene3D" id="1.25.40.20">
    <property type="entry name" value="Ankyrin repeat-containing domain"/>
    <property type="match status" value="1"/>
</dbReference>
<dbReference type="GO" id="GO:0043063">
    <property type="term" value="P:intercellular bridge organization"/>
    <property type="evidence" value="ECO:0007669"/>
    <property type="project" value="InterPro"/>
</dbReference>
<dbReference type="InterPro" id="IPR000719">
    <property type="entry name" value="Prot_kinase_dom"/>
</dbReference>
<keyword evidence="5" id="KW-1185">Reference proteome</keyword>
<protein>
    <recommendedName>
        <fullName evidence="3">Protein kinase domain-containing protein</fullName>
    </recommendedName>
</protein>
<dbReference type="Pfam" id="PF12796">
    <property type="entry name" value="Ank_2"/>
    <property type="match status" value="1"/>
</dbReference>
<dbReference type="GO" id="GO:0005524">
    <property type="term" value="F:ATP binding"/>
    <property type="evidence" value="ECO:0007669"/>
    <property type="project" value="InterPro"/>
</dbReference>
<feature type="domain" description="Protein kinase" evidence="3">
    <location>
        <begin position="292"/>
        <end position="557"/>
    </location>
</feature>
<dbReference type="GO" id="GO:0008608">
    <property type="term" value="P:attachment of spindle microtubules to kinetochore"/>
    <property type="evidence" value="ECO:0007669"/>
    <property type="project" value="InterPro"/>
</dbReference>
<organism evidence="4 5">
    <name type="scientific">Silurus meridionalis</name>
    <name type="common">Southern catfish</name>
    <name type="synonym">Silurus soldatovi meridionalis</name>
    <dbReference type="NCBI Taxonomy" id="175797"/>
    <lineage>
        <taxon>Eukaryota</taxon>
        <taxon>Metazoa</taxon>
        <taxon>Chordata</taxon>
        <taxon>Craniata</taxon>
        <taxon>Vertebrata</taxon>
        <taxon>Euteleostomi</taxon>
        <taxon>Actinopterygii</taxon>
        <taxon>Neopterygii</taxon>
        <taxon>Teleostei</taxon>
        <taxon>Ostariophysi</taxon>
        <taxon>Siluriformes</taxon>
        <taxon>Siluridae</taxon>
        <taxon>Silurus</taxon>
    </lineage>
</organism>
<dbReference type="Proteomes" id="UP000606274">
    <property type="component" value="Unassembled WGS sequence"/>
</dbReference>
<feature type="compositionally biased region" description="Polar residues" evidence="2">
    <location>
        <begin position="900"/>
        <end position="910"/>
    </location>
</feature>
<dbReference type="PROSITE" id="PS50011">
    <property type="entry name" value="PROTEIN_KINASE_DOM"/>
    <property type="match status" value="1"/>
</dbReference>
<name>A0A8T0B535_SILME</name>
<dbReference type="Gene3D" id="1.10.510.10">
    <property type="entry name" value="Transferase(Phosphotransferase) domain 1"/>
    <property type="match status" value="1"/>
</dbReference>
<dbReference type="GO" id="GO:0051306">
    <property type="term" value="P:mitotic sister chromatid separation"/>
    <property type="evidence" value="ECO:0007669"/>
    <property type="project" value="InterPro"/>
</dbReference>
<dbReference type="InterPro" id="IPR002110">
    <property type="entry name" value="Ankyrin_rpt"/>
</dbReference>
<dbReference type="InterPro" id="IPR001245">
    <property type="entry name" value="Ser-Thr/Tyr_kinase_cat_dom"/>
</dbReference>
<dbReference type="InterPro" id="IPR011009">
    <property type="entry name" value="Kinase-like_dom_sf"/>
</dbReference>
<dbReference type="EMBL" id="JABFDY010000011">
    <property type="protein sequence ID" value="KAF7701434.1"/>
    <property type="molecule type" value="Genomic_DNA"/>
</dbReference>
<evidence type="ECO:0000256" key="2">
    <source>
        <dbReference type="SAM" id="MobiDB-lite"/>
    </source>
</evidence>
<evidence type="ECO:0000313" key="4">
    <source>
        <dbReference type="EMBL" id="KAF7701434.1"/>
    </source>
</evidence>
<feature type="compositionally biased region" description="Basic and acidic residues" evidence="2">
    <location>
        <begin position="945"/>
        <end position="954"/>
    </location>
</feature>
<feature type="repeat" description="ANK" evidence="1">
    <location>
        <begin position="109"/>
        <end position="141"/>
    </location>
</feature>
<feature type="repeat" description="ANK" evidence="1">
    <location>
        <begin position="142"/>
        <end position="174"/>
    </location>
</feature>
<evidence type="ECO:0000313" key="5">
    <source>
        <dbReference type="Proteomes" id="UP000606274"/>
    </source>
</evidence>
<feature type="compositionally biased region" description="Basic and acidic residues" evidence="2">
    <location>
        <begin position="968"/>
        <end position="983"/>
    </location>
</feature>
<dbReference type="PANTHER" id="PTHR23060">
    <property type="entry name" value="TESTIS EXPRESSED GENE 14"/>
    <property type="match status" value="1"/>
</dbReference>
<dbReference type="InterPro" id="IPR036770">
    <property type="entry name" value="Ankyrin_rpt-contain_sf"/>
</dbReference>
<dbReference type="GO" id="GO:0007094">
    <property type="term" value="P:mitotic spindle assembly checkpoint signaling"/>
    <property type="evidence" value="ECO:0007669"/>
    <property type="project" value="InterPro"/>
</dbReference>
<keyword evidence="1" id="KW-0040">ANK repeat</keyword>
<dbReference type="PROSITE" id="PS50297">
    <property type="entry name" value="ANK_REP_REGION"/>
    <property type="match status" value="1"/>
</dbReference>
<dbReference type="GO" id="GO:0045171">
    <property type="term" value="C:intercellular bridge"/>
    <property type="evidence" value="ECO:0007669"/>
    <property type="project" value="TreeGrafter"/>
</dbReference>
<reference evidence="4" key="1">
    <citation type="submission" date="2020-08" db="EMBL/GenBank/DDBJ databases">
        <title>Chromosome-level assembly of Southern catfish (Silurus meridionalis) provides insights into visual adaptation to the nocturnal and benthic lifestyles.</title>
        <authorList>
            <person name="Zhang Y."/>
            <person name="Wang D."/>
            <person name="Peng Z."/>
        </authorList>
    </citation>
    <scope>NUCLEOTIDE SEQUENCE</scope>
    <source>
        <strain evidence="4">SWU-2019-XX</strain>
        <tissue evidence="4">Muscle</tissue>
    </source>
</reference>
<dbReference type="Pfam" id="PF07714">
    <property type="entry name" value="PK_Tyr_Ser-Thr"/>
    <property type="match status" value="1"/>
</dbReference>
<evidence type="ECO:0000256" key="1">
    <source>
        <dbReference type="PROSITE-ProRule" id="PRU00023"/>
    </source>
</evidence>
<evidence type="ECO:0000259" key="3">
    <source>
        <dbReference type="PROSITE" id="PS50011"/>
    </source>
</evidence>
<comment type="caution">
    <text evidence="4">The sequence shown here is derived from an EMBL/GenBank/DDBJ whole genome shotgun (WGS) entry which is preliminary data.</text>
</comment>